<reference evidence="5" key="1">
    <citation type="journal article" date="2023" name="Insect Mol. Biol.">
        <title>Genome sequencing provides insights into the evolution of gene families encoding plant cell wall-degrading enzymes in longhorned beetles.</title>
        <authorList>
            <person name="Shin N.R."/>
            <person name="Okamura Y."/>
            <person name="Kirsch R."/>
            <person name="Pauchet Y."/>
        </authorList>
    </citation>
    <scope>NUCLEOTIDE SEQUENCE</scope>
    <source>
        <strain evidence="5">AMC_N1</strain>
    </source>
</reference>
<feature type="repeat" description="ANK" evidence="3">
    <location>
        <begin position="112"/>
        <end position="144"/>
    </location>
</feature>
<dbReference type="GO" id="GO:0085020">
    <property type="term" value="P:protein K6-linked ubiquitination"/>
    <property type="evidence" value="ECO:0007669"/>
    <property type="project" value="TreeGrafter"/>
</dbReference>
<dbReference type="GO" id="GO:0070531">
    <property type="term" value="C:BRCA1-A complex"/>
    <property type="evidence" value="ECO:0007669"/>
    <property type="project" value="TreeGrafter"/>
</dbReference>
<gene>
    <name evidence="5" type="ORF">NQ318_021632</name>
</gene>
<evidence type="ECO:0000256" key="3">
    <source>
        <dbReference type="PROSITE-ProRule" id="PRU00023"/>
    </source>
</evidence>
<dbReference type="SMART" id="SM00248">
    <property type="entry name" value="ANK"/>
    <property type="match status" value="3"/>
</dbReference>
<keyword evidence="2 3" id="KW-0040">ANK repeat</keyword>
<protein>
    <recommendedName>
        <fullName evidence="4">BRCT domain-containing protein</fullName>
    </recommendedName>
</protein>
<dbReference type="PROSITE" id="PS50297">
    <property type="entry name" value="ANK_REP_REGION"/>
    <property type="match status" value="3"/>
</dbReference>
<dbReference type="EMBL" id="JAPWTK010001079">
    <property type="protein sequence ID" value="KAJ8934207.1"/>
    <property type="molecule type" value="Genomic_DNA"/>
</dbReference>
<evidence type="ECO:0000313" key="6">
    <source>
        <dbReference type="Proteomes" id="UP001162162"/>
    </source>
</evidence>
<proteinExistence type="predicted"/>
<evidence type="ECO:0000256" key="1">
    <source>
        <dbReference type="ARBA" id="ARBA00022737"/>
    </source>
</evidence>
<dbReference type="Gene3D" id="1.25.40.20">
    <property type="entry name" value="Ankyrin repeat-containing domain"/>
    <property type="match status" value="1"/>
</dbReference>
<comment type="caution">
    <text evidence="5">The sequence shown here is derived from an EMBL/GenBank/DDBJ whole genome shotgun (WGS) entry which is preliminary data.</text>
</comment>
<feature type="repeat" description="ANK" evidence="3">
    <location>
        <begin position="79"/>
        <end position="111"/>
    </location>
</feature>
<accession>A0AAV8X6Y2</accession>
<evidence type="ECO:0000313" key="5">
    <source>
        <dbReference type="EMBL" id="KAJ8934207.1"/>
    </source>
</evidence>
<dbReference type="GO" id="GO:0004842">
    <property type="term" value="F:ubiquitin-protein transferase activity"/>
    <property type="evidence" value="ECO:0007669"/>
    <property type="project" value="TreeGrafter"/>
</dbReference>
<dbReference type="Pfam" id="PF00023">
    <property type="entry name" value="Ank"/>
    <property type="match status" value="1"/>
</dbReference>
<feature type="repeat" description="ANK" evidence="3">
    <location>
        <begin position="46"/>
        <end position="78"/>
    </location>
</feature>
<dbReference type="InterPro" id="IPR036420">
    <property type="entry name" value="BRCT_dom_sf"/>
</dbReference>
<dbReference type="InterPro" id="IPR002110">
    <property type="entry name" value="Ankyrin_rpt"/>
</dbReference>
<keyword evidence="1" id="KW-0677">Repeat</keyword>
<dbReference type="Gene3D" id="3.40.50.10190">
    <property type="entry name" value="BRCT domain"/>
    <property type="match status" value="2"/>
</dbReference>
<feature type="domain" description="BRCT" evidence="4">
    <location>
        <begin position="271"/>
        <end position="380"/>
    </location>
</feature>
<dbReference type="InterPro" id="IPR001357">
    <property type="entry name" value="BRCT_dom"/>
</dbReference>
<dbReference type="Proteomes" id="UP001162162">
    <property type="component" value="Unassembled WGS sequence"/>
</dbReference>
<evidence type="ECO:0000256" key="2">
    <source>
        <dbReference type="ARBA" id="ARBA00023043"/>
    </source>
</evidence>
<dbReference type="AlphaFoldDB" id="A0AAV8X6Y2"/>
<dbReference type="InterPro" id="IPR036770">
    <property type="entry name" value="Ankyrin_rpt-contain_sf"/>
</dbReference>
<dbReference type="GO" id="GO:0031436">
    <property type="term" value="C:BRCA1-BARD1 complex"/>
    <property type="evidence" value="ECO:0007669"/>
    <property type="project" value="TreeGrafter"/>
</dbReference>
<dbReference type="Pfam" id="PF12796">
    <property type="entry name" value="Ank_2"/>
    <property type="match status" value="1"/>
</dbReference>
<dbReference type="SUPFAM" id="SSF52113">
    <property type="entry name" value="BRCT domain"/>
    <property type="match status" value="1"/>
</dbReference>
<organism evidence="5 6">
    <name type="scientific">Aromia moschata</name>
    <dbReference type="NCBI Taxonomy" id="1265417"/>
    <lineage>
        <taxon>Eukaryota</taxon>
        <taxon>Metazoa</taxon>
        <taxon>Ecdysozoa</taxon>
        <taxon>Arthropoda</taxon>
        <taxon>Hexapoda</taxon>
        <taxon>Insecta</taxon>
        <taxon>Pterygota</taxon>
        <taxon>Neoptera</taxon>
        <taxon>Endopterygota</taxon>
        <taxon>Coleoptera</taxon>
        <taxon>Polyphaga</taxon>
        <taxon>Cucujiformia</taxon>
        <taxon>Chrysomeloidea</taxon>
        <taxon>Cerambycidae</taxon>
        <taxon>Cerambycinae</taxon>
        <taxon>Callichromatini</taxon>
        <taxon>Aromia</taxon>
    </lineage>
</organism>
<keyword evidence="6" id="KW-1185">Reference proteome</keyword>
<name>A0AAV8X6Y2_9CUCU</name>
<dbReference type="PANTHER" id="PTHR24171">
    <property type="entry name" value="ANKYRIN REPEAT DOMAIN-CONTAINING PROTEIN 39-RELATED"/>
    <property type="match status" value="1"/>
</dbReference>
<dbReference type="PROSITE" id="PS50088">
    <property type="entry name" value="ANK_REPEAT"/>
    <property type="match status" value="3"/>
</dbReference>
<dbReference type="SUPFAM" id="SSF48403">
    <property type="entry name" value="Ankyrin repeat"/>
    <property type="match status" value="1"/>
</dbReference>
<evidence type="ECO:0000259" key="4">
    <source>
        <dbReference type="PROSITE" id="PS50172"/>
    </source>
</evidence>
<sequence>MILMNSNILVNADCTVATRGKEVFIYDNKTYHMNYIKEMFSKVNAKGETPLHVACRRKNLENVTRIIKEVVDLNIKDFAGWAPLHEAVESGSIEIVEKLLRHGALIDIPGPEYETPLHKAVRLQNKDIIMMLLQNGANKDLIDYFGKKPIDCTRNEEIKCLLLKDVTCKKFSIYFYYTENAYKDKVSKLDLVSIIKDFDAKKITHFIIRRNHRLSLKILLAMLEGCFILPQEWVDDFFLNSYFIPIPQYVFISNIELNNGIRRALMNSLLKRPKLFNGICFYISDHNSIVEIHNVKFTKGSITSVICAGGGKVLHRAPTLTICEEIVNFPYHASSEVVMCCNYIIFEENNPPALQYHMAEIKHKSSKWLIDCVINFTLSD</sequence>
<dbReference type="PANTHER" id="PTHR24171:SF8">
    <property type="entry name" value="BRCA1-ASSOCIATED RING DOMAIN PROTEIN 1"/>
    <property type="match status" value="1"/>
</dbReference>
<dbReference type="PROSITE" id="PS50172">
    <property type="entry name" value="BRCT"/>
    <property type="match status" value="1"/>
</dbReference>